<feature type="signal peptide" evidence="2">
    <location>
        <begin position="1"/>
        <end position="17"/>
    </location>
</feature>
<keyword evidence="2" id="KW-0732">Signal</keyword>
<organism evidence="3 4">
    <name type="scientific">Paralvinella palmiformis</name>
    <dbReference type="NCBI Taxonomy" id="53620"/>
    <lineage>
        <taxon>Eukaryota</taxon>
        <taxon>Metazoa</taxon>
        <taxon>Spiralia</taxon>
        <taxon>Lophotrochozoa</taxon>
        <taxon>Annelida</taxon>
        <taxon>Polychaeta</taxon>
        <taxon>Sedentaria</taxon>
        <taxon>Canalipalpata</taxon>
        <taxon>Terebellida</taxon>
        <taxon>Terebelliformia</taxon>
        <taxon>Alvinellidae</taxon>
        <taxon>Paralvinella</taxon>
    </lineage>
</organism>
<dbReference type="EMBL" id="JAODUP010000045">
    <property type="protein sequence ID" value="KAK2165760.1"/>
    <property type="molecule type" value="Genomic_DNA"/>
</dbReference>
<evidence type="ECO:0000313" key="3">
    <source>
        <dbReference type="EMBL" id="KAK2165760.1"/>
    </source>
</evidence>
<evidence type="ECO:0000256" key="1">
    <source>
        <dbReference type="SAM" id="MobiDB-lite"/>
    </source>
</evidence>
<evidence type="ECO:0000256" key="2">
    <source>
        <dbReference type="SAM" id="SignalP"/>
    </source>
</evidence>
<reference evidence="3" key="1">
    <citation type="journal article" date="2023" name="Mol. Biol. Evol.">
        <title>Third-Generation Sequencing Reveals the Adaptive Role of the Epigenome in Three Deep-Sea Polychaetes.</title>
        <authorList>
            <person name="Perez M."/>
            <person name="Aroh O."/>
            <person name="Sun Y."/>
            <person name="Lan Y."/>
            <person name="Juniper S.K."/>
            <person name="Young C.R."/>
            <person name="Angers B."/>
            <person name="Qian P.Y."/>
        </authorList>
    </citation>
    <scope>NUCLEOTIDE SEQUENCE</scope>
    <source>
        <strain evidence="3">P08H-3</strain>
    </source>
</reference>
<accession>A0AAD9ND98</accession>
<sequence length="294" mass="32157">MYRILLGLSLWIVHAHAQHGAAGINDNDVNVLTESLYGLLSSSKSLTSASIVPVTNRYGISSSPNRLSAPDQLDLSAYGSGIISQQPQAVQGRASGQAYGVYIIQPFVAQQQQQQQHQPVVGPAARIYSSATNLFPAATPVSGPATPVPSSAAPIFSSSAPIFAPQPQYSAPQPQYSAPQPQYSAPQPQYSAPQPQYQVPQPHYAVPAPQPQYPQYFVPKPKDPPQPYLLPLYTQKMPKPKPKPKPQYGYGKRRRRRYMKPELIEIPKGYVPDFDDLDPVVSNPIPHINNLFLA</sequence>
<feature type="chain" id="PRO_5042258333" evidence="2">
    <location>
        <begin position="18"/>
        <end position="294"/>
    </location>
</feature>
<dbReference type="Proteomes" id="UP001208570">
    <property type="component" value="Unassembled WGS sequence"/>
</dbReference>
<keyword evidence="4" id="KW-1185">Reference proteome</keyword>
<name>A0AAD9ND98_9ANNE</name>
<dbReference type="AlphaFoldDB" id="A0AAD9ND98"/>
<gene>
    <name evidence="3" type="ORF">LSH36_45g00028</name>
</gene>
<evidence type="ECO:0000313" key="4">
    <source>
        <dbReference type="Proteomes" id="UP001208570"/>
    </source>
</evidence>
<proteinExistence type="predicted"/>
<protein>
    <submittedName>
        <fullName evidence="3">Uncharacterized protein</fullName>
    </submittedName>
</protein>
<feature type="region of interest" description="Disordered" evidence="1">
    <location>
        <begin position="232"/>
        <end position="256"/>
    </location>
</feature>
<feature type="region of interest" description="Disordered" evidence="1">
    <location>
        <begin position="164"/>
        <end position="205"/>
    </location>
</feature>
<comment type="caution">
    <text evidence="3">The sequence shown here is derived from an EMBL/GenBank/DDBJ whole genome shotgun (WGS) entry which is preliminary data.</text>
</comment>